<dbReference type="InterPro" id="IPR003830">
    <property type="entry name" value="ComA_synth"/>
</dbReference>
<organism evidence="2 3">
    <name type="scientific">Melghirimyces profundicolus</name>
    <dbReference type="NCBI Taxonomy" id="1242148"/>
    <lineage>
        <taxon>Bacteria</taxon>
        <taxon>Bacillati</taxon>
        <taxon>Bacillota</taxon>
        <taxon>Bacilli</taxon>
        <taxon>Bacillales</taxon>
        <taxon>Thermoactinomycetaceae</taxon>
        <taxon>Melghirimyces</taxon>
    </lineage>
</organism>
<comment type="caution">
    <text evidence="2">The sequence shown here is derived from an EMBL/GenBank/DDBJ whole genome shotgun (WGS) entry which is preliminary data.</text>
</comment>
<gene>
    <name evidence="2" type="ORF">C8P63_12530</name>
</gene>
<accession>A0A2T6BD10</accession>
<reference evidence="2 3" key="1">
    <citation type="submission" date="2018-04" db="EMBL/GenBank/DDBJ databases">
        <title>Genomic Encyclopedia of Archaeal and Bacterial Type Strains, Phase II (KMG-II): from individual species to whole genera.</title>
        <authorList>
            <person name="Goeker M."/>
        </authorList>
    </citation>
    <scope>NUCLEOTIDE SEQUENCE [LARGE SCALE GENOMIC DNA]</scope>
    <source>
        <strain evidence="2 3">DSM 45787</strain>
    </source>
</reference>
<dbReference type="RefSeq" id="WP_170109702.1">
    <property type="nucleotide sequence ID" value="NZ_QBKR01000025.1"/>
</dbReference>
<comment type="similarity">
    <text evidence="1">Belongs to the phosphosulfolactate synthase family.</text>
</comment>
<evidence type="ECO:0000313" key="3">
    <source>
        <dbReference type="Proteomes" id="UP000244240"/>
    </source>
</evidence>
<dbReference type="SUPFAM" id="SSF102110">
    <property type="entry name" value="(2r)-phospho-3-sulfolactate synthase ComA"/>
    <property type="match status" value="1"/>
</dbReference>
<dbReference type="PANTHER" id="PTHR48413:SF1">
    <property type="entry name" value="PROTEIN HEAT-STRESS-ASSOCIATED 32"/>
    <property type="match status" value="1"/>
</dbReference>
<proteinExistence type="inferred from homology"/>
<dbReference type="Pfam" id="PF02679">
    <property type="entry name" value="ComA"/>
    <property type="match status" value="1"/>
</dbReference>
<dbReference type="AlphaFoldDB" id="A0A2T6BD10"/>
<dbReference type="Proteomes" id="UP000244240">
    <property type="component" value="Unassembled WGS sequence"/>
</dbReference>
<sequence length="273" mass="30797">MEPITEANWERGLLDPSLEREGKPRTNGLTMMIDKGMGVSAFRDILELASDYIDFIKLGFGTAILTPVPVLREKLNLAREHRVHLYPGGTFFEAAHVQGRMEHYFETLAQIGFDWVEISDGTILLNSAERAAAINEARSHSFRVITEIGKKKKGSVTPVSELVETFHRDRENGADYIIVEGRESGRNIGVFNAEGDVDTEYAQEVHRQIDPRRIWWECPRSPQQITMLKLLGADANLGNIPAQEILSVESLRRGLRSDTFFIFGNRAREESAL</sequence>
<name>A0A2T6BD10_9BACL</name>
<evidence type="ECO:0000313" key="2">
    <source>
        <dbReference type="EMBL" id="PTX53912.1"/>
    </source>
</evidence>
<evidence type="ECO:0000256" key="1">
    <source>
        <dbReference type="ARBA" id="ARBA00010424"/>
    </source>
</evidence>
<dbReference type="InterPro" id="IPR013785">
    <property type="entry name" value="Aldolase_TIM"/>
</dbReference>
<dbReference type="PANTHER" id="PTHR48413">
    <property type="match status" value="1"/>
</dbReference>
<protein>
    <submittedName>
        <fullName evidence="2">Phosphosulfolactate synthase</fullName>
    </submittedName>
</protein>
<dbReference type="InterPro" id="IPR036112">
    <property type="entry name" value="ComA_synth_sf"/>
</dbReference>
<keyword evidence="3" id="KW-1185">Reference proteome</keyword>
<dbReference type="EMBL" id="QBKR01000025">
    <property type="protein sequence ID" value="PTX53912.1"/>
    <property type="molecule type" value="Genomic_DNA"/>
</dbReference>
<dbReference type="Gene3D" id="3.20.20.70">
    <property type="entry name" value="Aldolase class I"/>
    <property type="match status" value="1"/>
</dbReference>